<reference evidence="5" key="1">
    <citation type="submission" date="2022-07" db="EMBL/GenBank/DDBJ databases">
        <title>Phylogenomic reconstructions and comparative analyses of Kickxellomycotina fungi.</title>
        <authorList>
            <person name="Reynolds N.K."/>
            <person name="Stajich J.E."/>
            <person name="Barry K."/>
            <person name="Grigoriev I.V."/>
            <person name="Crous P."/>
            <person name="Smith M.E."/>
        </authorList>
    </citation>
    <scope>NUCLEOTIDE SEQUENCE</scope>
    <source>
        <strain evidence="5">RSA 1196</strain>
    </source>
</reference>
<keyword evidence="3" id="KW-0378">Hydrolase</keyword>
<sequence length="411" mass="45585">MDHPLIDCHAHIIPPHVDLTVLCDQLVQCSQRNVYVVGVSESSMDASLMLSLWQLGQSVKESATHSDVSHSLQTPLPTWFVERLPLDLHNGAQADPSTWWQLGRLYYERVLLCTGVHPMQANALYSPVSATATLSATNSDSNATVAVQNSVVSTPEVPKYRSAQLDDLSQLTNILHTHCTHSANNSTLTPPPQMSLYKFIVGVGEIGLDFSPHVLRGDYYLATHQPPGSPNTSLTKKECDERAKLNQQTVFRRQVEWAAQYGLTLNIHSRQAGKYAIQLLKELAPQLETGGLSLPPVLLHAFDGKLGFVQQALDLGCYFSVAPYVLYASKPQGIVQLVPLDRLVLESDTPSLGPDPQHTDQNQPSNIHKVAEYIARVKQVTVEQVAYQTTRNAACLFPKLIQHWTWLKDYQ</sequence>
<proteinExistence type="inferred from homology"/>
<organism evidence="5 6">
    <name type="scientific">Dispira parvispora</name>
    <dbReference type="NCBI Taxonomy" id="1520584"/>
    <lineage>
        <taxon>Eukaryota</taxon>
        <taxon>Fungi</taxon>
        <taxon>Fungi incertae sedis</taxon>
        <taxon>Zoopagomycota</taxon>
        <taxon>Kickxellomycotina</taxon>
        <taxon>Dimargaritomycetes</taxon>
        <taxon>Dimargaritales</taxon>
        <taxon>Dimargaritaceae</taxon>
        <taxon>Dispira</taxon>
    </lineage>
</organism>
<dbReference type="Pfam" id="PF01026">
    <property type="entry name" value="TatD_DNase"/>
    <property type="match status" value="1"/>
</dbReference>
<dbReference type="OrthoDB" id="6079689at2759"/>
<dbReference type="PANTHER" id="PTHR46317:SF1">
    <property type="entry name" value="HYDROLASE, TATD FAMILY"/>
    <property type="match status" value="1"/>
</dbReference>
<dbReference type="EMBL" id="JANBPY010002537">
    <property type="protein sequence ID" value="KAJ1954587.1"/>
    <property type="molecule type" value="Genomic_DNA"/>
</dbReference>
<gene>
    <name evidence="5" type="primary">TATDN3</name>
    <name evidence="5" type="ORF">IWQ62_005724</name>
</gene>
<dbReference type="GO" id="GO:0046872">
    <property type="term" value="F:metal ion binding"/>
    <property type="evidence" value="ECO:0007669"/>
    <property type="project" value="UniProtKB-KW"/>
</dbReference>
<comment type="similarity">
    <text evidence="1">Belongs to the metallo-dependent hydrolases superfamily. TatD-type hydrolase family.</text>
</comment>
<dbReference type="SUPFAM" id="SSF51556">
    <property type="entry name" value="Metallo-dependent hydrolases"/>
    <property type="match status" value="1"/>
</dbReference>
<dbReference type="GO" id="GO:0016788">
    <property type="term" value="F:hydrolase activity, acting on ester bonds"/>
    <property type="evidence" value="ECO:0007669"/>
    <property type="project" value="InterPro"/>
</dbReference>
<accession>A0A9W8AJV4</accession>
<dbReference type="PANTHER" id="PTHR46317">
    <property type="entry name" value="HYDROLASE OF PHP SUPERFAMILY-RELATED PROTEIN"/>
    <property type="match status" value="1"/>
</dbReference>
<dbReference type="InterPro" id="IPR001130">
    <property type="entry name" value="TatD-like"/>
</dbReference>
<evidence type="ECO:0000313" key="5">
    <source>
        <dbReference type="EMBL" id="KAJ1954587.1"/>
    </source>
</evidence>
<dbReference type="Gene3D" id="3.20.20.140">
    <property type="entry name" value="Metal-dependent hydrolases"/>
    <property type="match status" value="1"/>
</dbReference>
<dbReference type="AlphaFoldDB" id="A0A9W8AJV4"/>
<keyword evidence="6" id="KW-1185">Reference proteome</keyword>
<evidence type="ECO:0000256" key="1">
    <source>
        <dbReference type="ARBA" id="ARBA00009275"/>
    </source>
</evidence>
<evidence type="ECO:0000313" key="6">
    <source>
        <dbReference type="Proteomes" id="UP001150925"/>
    </source>
</evidence>
<evidence type="ECO:0000256" key="2">
    <source>
        <dbReference type="ARBA" id="ARBA00022723"/>
    </source>
</evidence>
<dbReference type="InterPro" id="IPR032466">
    <property type="entry name" value="Metal_Hydrolase"/>
</dbReference>
<dbReference type="Proteomes" id="UP001150925">
    <property type="component" value="Unassembled WGS sequence"/>
</dbReference>
<protein>
    <submittedName>
        <fullName evidence="5">Deoxyribonuclease tatdn3</fullName>
    </submittedName>
</protein>
<comment type="function">
    <text evidence="4">Exhibits 3'-exonuclease activities and apurinic/apyrimidinic (AP) endonuclease (in vitro). Show preferential AP endonuclease activity on double-stranded DNA substrates and 3'- exonuclease activity on single-stranded DNA.</text>
</comment>
<keyword evidence="2" id="KW-0479">Metal-binding</keyword>
<evidence type="ECO:0000256" key="4">
    <source>
        <dbReference type="ARBA" id="ARBA00093287"/>
    </source>
</evidence>
<evidence type="ECO:0000256" key="3">
    <source>
        <dbReference type="ARBA" id="ARBA00022801"/>
    </source>
</evidence>
<comment type="caution">
    <text evidence="5">The sequence shown here is derived from an EMBL/GenBank/DDBJ whole genome shotgun (WGS) entry which is preliminary data.</text>
</comment>
<name>A0A9W8AJV4_9FUNG</name>
<dbReference type="CDD" id="cd01310">
    <property type="entry name" value="TatD_DNAse"/>
    <property type="match status" value="1"/>
</dbReference>